<dbReference type="AlphaFoldDB" id="A0A0E0JXA4"/>
<evidence type="ECO:0000313" key="2">
    <source>
        <dbReference type="EnsemblPlants" id="OPUNC02G07640.1"/>
    </source>
</evidence>
<proteinExistence type="predicted"/>
<feature type="chain" id="PRO_5002364636" description="Epidermal patterning factor-like protein" evidence="1">
    <location>
        <begin position="24"/>
        <end position="77"/>
    </location>
</feature>
<feature type="signal peptide" evidence="1">
    <location>
        <begin position="1"/>
        <end position="23"/>
    </location>
</feature>
<dbReference type="HOGENOM" id="CLU_194831_0_0_1"/>
<sequence length="77" mass="8227">MARLHLLAIVQLAVVLWLAATSGYLCESSVEPQSATPEIIVPSPPKRRLISPRPICRRPGCPRPVCPPEGCSTGGQP</sequence>
<accession>A0A0E0JXA4</accession>
<dbReference type="Proteomes" id="UP000026962">
    <property type="component" value="Chromosome 2"/>
</dbReference>
<reference evidence="2" key="2">
    <citation type="submission" date="2018-05" db="EMBL/GenBank/DDBJ databases">
        <title>OpunRS2 (Oryza punctata Reference Sequence Version 2).</title>
        <authorList>
            <person name="Zhang J."/>
            <person name="Kudrna D."/>
            <person name="Lee S."/>
            <person name="Talag J."/>
            <person name="Welchert J."/>
            <person name="Wing R.A."/>
        </authorList>
    </citation>
    <scope>NUCLEOTIDE SEQUENCE [LARGE SCALE GENOMIC DNA]</scope>
</reference>
<dbReference type="EnsemblPlants" id="OPUNC02G07640.1">
    <property type="protein sequence ID" value="OPUNC02G07640.1"/>
    <property type="gene ID" value="OPUNC02G07640"/>
</dbReference>
<evidence type="ECO:0000313" key="3">
    <source>
        <dbReference type="Proteomes" id="UP000026962"/>
    </source>
</evidence>
<keyword evidence="3" id="KW-1185">Reference proteome</keyword>
<evidence type="ECO:0000256" key="1">
    <source>
        <dbReference type="SAM" id="SignalP"/>
    </source>
</evidence>
<dbReference type="Gramene" id="OPUNC02G07640.1">
    <property type="protein sequence ID" value="OPUNC02G07640.1"/>
    <property type="gene ID" value="OPUNC02G07640"/>
</dbReference>
<protein>
    <recommendedName>
        <fullName evidence="4">Epidermal patterning factor-like protein</fullName>
    </recommendedName>
</protein>
<keyword evidence="1" id="KW-0732">Signal</keyword>
<name>A0A0E0JXA4_ORYPU</name>
<reference evidence="2" key="1">
    <citation type="submission" date="2015-04" db="UniProtKB">
        <authorList>
            <consortium name="EnsemblPlants"/>
        </authorList>
    </citation>
    <scope>IDENTIFICATION</scope>
</reference>
<evidence type="ECO:0008006" key="4">
    <source>
        <dbReference type="Google" id="ProtNLM"/>
    </source>
</evidence>
<organism evidence="2">
    <name type="scientific">Oryza punctata</name>
    <name type="common">Red rice</name>
    <dbReference type="NCBI Taxonomy" id="4537"/>
    <lineage>
        <taxon>Eukaryota</taxon>
        <taxon>Viridiplantae</taxon>
        <taxon>Streptophyta</taxon>
        <taxon>Embryophyta</taxon>
        <taxon>Tracheophyta</taxon>
        <taxon>Spermatophyta</taxon>
        <taxon>Magnoliopsida</taxon>
        <taxon>Liliopsida</taxon>
        <taxon>Poales</taxon>
        <taxon>Poaceae</taxon>
        <taxon>BOP clade</taxon>
        <taxon>Oryzoideae</taxon>
        <taxon>Oryzeae</taxon>
        <taxon>Oryzinae</taxon>
        <taxon>Oryza</taxon>
    </lineage>
</organism>
<dbReference type="OMA" id="ISPRPIC"/>